<feature type="transmembrane region" description="Helical" evidence="1">
    <location>
        <begin position="38"/>
        <end position="58"/>
    </location>
</feature>
<evidence type="ECO:0000256" key="1">
    <source>
        <dbReference type="SAM" id="Phobius"/>
    </source>
</evidence>
<dbReference type="STRING" id="360807.ERS852392_01465"/>
<dbReference type="OrthoDB" id="9806952at2"/>
<feature type="transmembrane region" description="Helical" evidence="1">
    <location>
        <begin position="191"/>
        <end position="213"/>
    </location>
</feature>
<protein>
    <recommendedName>
        <fullName evidence="4">HD domain-containing protein</fullName>
    </recommendedName>
</protein>
<accession>A0A0M6WIP9</accession>
<sequence>MKEQFVAKRIVNIGLIFLVAIGFSVIAGRMSGMYLDQLLGIGALTVLFMVLFAFLLIYERNRKRISHNRETDYGKIFKGFLLTAILAVIFLFLPEFTSPVMILPILMSAVGTYELAVCSSFFFCTVLEMAKGCQSYEILCCTMLLLAGFMITHMLEDTRNKMWYLILIFAVAVLIPVLFSYFFYQEPHYDILGKTAIGAALTDLAAAFIYPFLTKQKEAEIDNFLTDITEEDYGLLRELKKFSRQEYRHALRVSGIAEKCAYIVGADAAVCKAAGLYYRIGILDGDPMVENGVARAQNHCFPEKVTEILSEYYGIEKMPSTIESAIVQIVDGMIKKLEALEKTSKIAGGWNKEMVIYQTLNEFSAQGLYDQSGLSMNMFLKIREYLVKEEALLL</sequence>
<keyword evidence="1" id="KW-1133">Transmembrane helix</keyword>
<dbReference type="InterPro" id="IPR052722">
    <property type="entry name" value="PgpH_phosphodiesterase"/>
</dbReference>
<evidence type="ECO:0000313" key="3">
    <source>
        <dbReference type="Proteomes" id="UP000049828"/>
    </source>
</evidence>
<name>A0A0M6WIP9_9FIRM</name>
<feature type="transmembrane region" description="Helical" evidence="1">
    <location>
        <begin position="102"/>
        <end position="124"/>
    </location>
</feature>
<evidence type="ECO:0008006" key="4">
    <source>
        <dbReference type="Google" id="ProtNLM"/>
    </source>
</evidence>
<dbReference type="EMBL" id="CVRS01000060">
    <property type="protein sequence ID" value="CRL35381.1"/>
    <property type="molecule type" value="Genomic_DNA"/>
</dbReference>
<dbReference type="AlphaFoldDB" id="A0A0M6WIP9"/>
<feature type="transmembrane region" description="Helical" evidence="1">
    <location>
        <begin position="12"/>
        <end position="32"/>
    </location>
</feature>
<dbReference type="Proteomes" id="UP000049828">
    <property type="component" value="Unassembled WGS sequence"/>
</dbReference>
<dbReference type="PANTHER" id="PTHR36442:SF1">
    <property type="entry name" value="CYCLIC-DI-AMP PHOSPHODIESTERASE PGPH"/>
    <property type="match status" value="1"/>
</dbReference>
<organism evidence="2 3">
    <name type="scientific">Roseburia inulinivorans</name>
    <dbReference type="NCBI Taxonomy" id="360807"/>
    <lineage>
        <taxon>Bacteria</taxon>
        <taxon>Bacillati</taxon>
        <taxon>Bacillota</taxon>
        <taxon>Clostridia</taxon>
        <taxon>Lachnospirales</taxon>
        <taxon>Lachnospiraceae</taxon>
        <taxon>Roseburia</taxon>
    </lineage>
</organism>
<keyword evidence="3" id="KW-1185">Reference proteome</keyword>
<gene>
    <name evidence="2" type="ORF">RIL183_16721</name>
</gene>
<proteinExistence type="predicted"/>
<feature type="transmembrane region" description="Helical" evidence="1">
    <location>
        <begin position="79"/>
        <end position="96"/>
    </location>
</feature>
<dbReference type="PANTHER" id="PTHR36442">
    <property type="entry name" value="CYCLIC-DI-AMP PHOSPHODIESTERASE PGPH"/>
    <property type="match status" value="1"/>
</dbReference>
<feature type="transmembrane region" description="Helical" evidence="1">
    <location>
        <begin position="136"/>
        <end position="155"/>
    </location>
</feature>
<feature type="transmembrane region" description="Helical" evidence="1">
    <location>
        <begin position="161"/>
        <end position="184"/>
    </location>
</feature>
<keyword evidence="1" id="KW-0472">Membrane</keyword>
<evidence type="ECO:0000313" key="2">
    <source>
        <dbReference type="EMBL" id="CRL35381.1"/>
    </source>
</evidence>
<dbReference type="RefSeq" id="WP_055039353.1">
    <property type="nucleotide sequence ID" value="NZ_CVRS01000060.1"/>
</dbReference>
<keyword evidence="1" id="KW-0812">Transmembrane</keyword>
<dbReference type="SUPFAM" id="SSF109604">
    <property type="entry name" value="HD-domain/PDEase-like"/>
    <property type="match status" value="1"/>
</dbReference>
<reference evidence="3" key="1">
    <citation type="submission" date="2015-05" db="EMBL/GenBank/DDBJ databases">
        <authorList>
            <consortium name="Pathogen Informatics"/>
        </authorList>
    </citation>
    <scope>NUCLEOTIDE SEQUENCE [LARGE SCALE GENOMIC DNA]</scope>
    <source>
        <strain evidence="3">L1-83</strain>
    </source>
</reference>